<evidence type="ECO:0000313" key="8">
    <source>
        <dbReference type="Proteomes" id="UP000238196"/>
    </source>
</evidence>
<dbReference type="Pfam" id="PF00672">
    <property type="entry name" value="HAMP"/>
    <property type="match status" value="1"/>
</dbReference>
<dbReference type="GO" id="GO:0016020">
    <property type="term" value="C:membrane"/>
    <property type="evidence" value="ECO:0007669"/>
    <property type="project" value="InterPro"/>
</dbReference>
<gene>
    <name evidence="7" type="ORF">C4K68_02710</name>
</gene>
<proteinExistence type="inferred from homology"/>
<keyword evidence="4" id="KW-1133">Transmembrane helix</keyword>
<evidence type="ECO:0000256" key="1">
    <source>
        <dbReference type="ARBA" id="ARBA00023224"/>
    </source>
</evidence>
<sequence length="605" mass="66455">MPRCCWGIRVWWSTNRFKEQTMMTAYRNLSIRNKLLVSFLLLAVLFCLSQLFNYQQFQRLQQGQQKLIDEQVQVLMQMKDVRVQANTVRALLLGRIVRAGQSGGASDQVIQQQLTDQADALRKLMQDSADSKDIAGLVQSLYQVWGEYATHILQEELPLLNQGKFDAAREQSIGIQAQRISRIRELGDQIAQIKQQQVQQQLGQAAQQVTELRNEIIGFFVLVLLIIALVIAVTSRSIARPLEHLTGWARQIASGELVSEVRSERRDDEVGRLADAFQQMSGYLRSLAQSSERIARGDLTLDVAPQSERDVLGNAFARMVANLRELLQELQEGIGVLATASQEILASTAQVASGAQQTAIAITEITTTVEEVRQTANTATQKARHVSDSAQRTLQVSKDGKVAIDATMEGMSQIREQMHSVAQSIVRLSEQAQAIGEVVATVNELAEQSNLLGVNASIEATRSGEQGRGFSVVAQEVKNLAVQSKQATGQVRTILNDVQKALNQAVLQAEQSSKAVDSGHRQAQSGAVAINTLAYSIEESSGAALQIAASSQQQMVGMDQMVVAMESIKQASQENVEGTKQTESAARNLHQLGQKMKVRVGQFQL</sequence>
<keyword evidence="4" id="KW-0472">Membrane</keyword>
<keyword evidence="4" id="KW-0812">Transmembrane</keyword>
<dbReference type="InterPro" id="IPR004089">
    <property type="entry name" value="MCPsignal_dom"/>
</dbReference>
<dbReference type="Gene3D" id="6.10.340.10">
    <property type="match status" value="1"/>
</dbReference>
<feature type="domain" description="HAMP" evidence="6">
    <location>
        <begin position="236"/>
        <end position="289"/>
    </location>
</feature>
<organism evidence="7 8">
    <name type="scientific">Proteobacteria bacterium 228</name>
    <dbReference type="NCBI Taxonomy" id="2083153"/>
    <lineage>
        <taxon>Bacteria</taxon>
        <taxon>Pseudomonadati</taxon>
        <taxon>Pseudomonadota</taxon>
    </lineage>
</organism>
<evidence type="ECO:0000259" key="5">
    <source>
        <dbReference type="PROSITE" id="PS50111"/>
    </source>
</evidence>
<dbReference type="OrthoDB" id="5292010at2"/>
<keyword evidence="1 3" id="KW-0807">Transducer</keyword>
<dbReference type="InterPro" id="IPR003660">
    <property type="entry name" value="HAMP_dom"/>
</dbReference>
<dbReference type="Proteomes" id="UP000238196">
    <property type="component" value="Unassembled WGS sequence"/>
</dbReference>
<name>A0A2S5KWB1_9PROT</name>
<comment type="similarity">
    <text evidence="2">Belongs to the methyl-accepting chemotaxis (MCP) protein family.</text>
</comment>
<protein>
    <submittedName>
        <fullName evidence="7">Methyl-accepting chemotaxis protein</fullName>
    </submittedName>
</protein>
<dbReference type="EMBL" id="PRLP01000008">
    <property type="protein sequence ID" value="PPC78932.1"/>
    <property type="molecule type" value="Genomic_DNA"/>
</dbReference>
<dbReference type="SUPFAM" id="SSF58104">
    <property type="entry name" value="Methyl-accepting chemotaxis protein (MCP) signaling domain"/>
    <property type="match status" value="1"/>
</dbReference>
<feature type="domain" description="Methyl-accepting transducer" evidence="5">
    <location>
        <begin position="333"/>
        <end position="569"/>
    </location>
</feature>
<dbReference type="Pfam" id="PF12729">
    <property type="entry name" value="4HB_MCP_1"/>
    <property type="match status" value="1"/>
</dbReference>
<dbReference type="PANTHER" id="PTHR32089">
    <property type="entry name" value="METHYL-ACCEPTING CHEMOTAXIS PROTEIN MCPB"/>
    <property type="match status" value="1"/>
</dbReference>
<dbReference type="Pfam" id="PF00015">
    <property type="entry name" value="MCPsignal"/>
    <property type="match status" value="1"/>
</dbReference>
<dbReference type="PANTHER" id="PTHR32089:SF112">
    <property type="entry name" value="LYSOZYME-LIKE PROTEIN-RELATED"/>
    <property type="match status" value="1"/>
</dbReference>
<dbReference type="GO" id="GO:0007165">
    <property type="term" value="P:signal transduction"/>
    <property type="evidence" value="ECO:0007669"/>
    <property type="project" value="UniProtKB-KW"/>
</dbReference>
<accession>A0A2S5KWB1</accession>
<dbReference type="CDD" id="cd06225">
    <property type="entry name" value="HAMP"/>
    <property type="match status" value="2"/>
</dbReference>
<evidence type="ECO:0000313" key="7">
    <source>
        <dbReference type="EMBL" id="PPC78932.1"/>
    </source>
</evidence>
<evidence type="ECO:0000256" key="3">
    <source>
        <dbReference type="PROSITE-ProRule" id="PRU00284"/>
    </source>
</evidence>
<comment type="caution">
    <text evidence="7">The sequence shown here is derived from an EMBL/GenBank/DDBJ whole genome shotgun (WGS) entry which is preliminary data.</text>
</comment>
<evidence type="ECO:0000259" key="6">
    <source>
        <dbReference type="PROSITE" id="PS50885"/>
    </source>
</evidence>
<dbReference type="AlphaFoldDB" id="A0A2S5KWB1"/>
<dbReference type="PROSITE" id="PS50111">
    <property type="entry name" value="CHEMOTAXIS_TRANSDUC_2"/>
    <property type="match status" value="1"/>
</dbReference>
<dbReference type="SMART" id="SM00304">
    <property type="entry name" value="HAMP"/>
    <property type="match status" value="1"/>
</dbReference>
<dbReference type="InterPro" id="IPR024478">
    <property type="entry name" value="HlyB_4HB_MCP"/>
</dbReference>
<reference evidence="7 8" key="1">
    <citation type="submission" date="2018-02" db="EMBL/GenBank/DDBJ databases">
        <title>novel marine gammaproteobacteria from coastal saline agro ecosystem.</title>
        <authorList>
            <person name="Krishnan R."/>
            <person name="Ramesh Kumar N."/>
        </authorList>
    </citation>
    <scope>NUCLEOTIDE SEQUENCE [LARGE SCALE GENOMIC DNA]</scope>
    <source>
        <strain evidence="7 8">228</strain>
    </source>
</reference>
<dbReference type="PROSITE" id="PS50885">
    <property type="entry name" value="HAMP"/>
    <property type="match status" value="2"/>
</dbReference>
<feature type="domain" description="HAMP" evidence="6">
    <location>
        <begin position="292"/>
        <end position="328"/>
    </location>
</feature>
<evidence type="ECO:0000256" key="4">
    <source>
        <dbReference type="SAM" id="Phobius"/>
    </source>
</evidence>
<dbReference type="Gene3D" id="1.10.287.950">
    <property type="entry name" value="Methyl-accepting chemotaxis protein"/>
    <property type="match status" value="1"/>
</dbReference>
<dbReference type="SMART" id="SM00283">
    <property type="entry name" value="MA"/>
    <property type="match status" value="1"/>
</dbReference>
<feature type="transmembrane region" description="Helical" evidence="4">
    <location>
        <begin position="216"/>
        <end position="234"/>
    </location>
</feature>
<evidence type="ECO:0000256" key="2">
    <source>
        <dbReference type="ARBA" id="ARBA00029447"/>
    </source>
</evidence>